<proteinExistence type="predicted"/>
<accession>A0ACC0WVF5</accession>
<name>A0ACC0WVF5_9STRA</name>
<keyword evidence="2" id="KW-1185">Reference proteome</keyword>
<dbReference type="Proteomes" id="UP001163321">
    <property type="component" value="Chromosome 1"/>
</dbReference>
<sequence>MQLVAVAYHLDSQGNKFETEWDCYNADAELDLFEKKERGGTVATVESTKPAHKTPHNTKSKALAFIQGIEHEFEAVLSFLDTIRGDDEVKQLRKAIADKVTKDFARIDAGIDLGEYSRTLMKSAKRTVSAADKVPTPLQVLKVAHRHVRVCTKKNNGRTNI</sequence>
<dbReference type="EMBL" id="CM047580">
    <property type="protein sequence ID" value="KAI9922078.1"/>
    <property type="molecule type" value="Genomic_DNA"/>
</dbReference>
<reference evidence="1 2" key="1">
    <citation type="journal article" date="2022" name="bioRxiv">
        <title>The genome of the oomycete Peronosclerospora sorghi, a cosmopolitan pathogen of maize and sorghum, is inflated with dispersed pseudogenes.</title>
        <authorList>
            <person name="Fletcher K."/>
            <person name="Martin F."/>
            <person name="Isakeit T."/>
            <person name="Cavanaugh K."/>
            <person name="Magill C."/>
            <person name="Michelmore R."/>
        </authorList>
    </citation>
    <scope>NUCLEOTIDE SEQUENCE [LARGE SCALE GENOMIC DNA]</scope>
    <source>
        <strain evidence="1">P6</strain>
    </source>
</reference>
<evidence type="ECO:0000313" key="2">
    <source>
        <dbReference type="Proteomes" id="UP001163321"/>
    </source>
</evidence>
<organism evidence="1 2">
    <name type="scientific">Peronosclerospora sorghi</name>
    <dbReference type="NCBI Taxonomy" id="230839"/>
    <lineage>
        <taxon>Eukaryota</taxon>
        <taxon>Sar</taxon>
        <taxon>Stramenopiles</taxon>
        <taxon>Oomycota</taxon>
        <taxon>Peronosporomycetes</taxon>
        <taxon>Peronosporales</taxon>
        <taxon>Peronosporaceae</taxon>
        <taxon>Peronosclerospora</taxon>
    </lineage>
</organism>
<comment type="caution">
    <text evidence="1">The sequence shown here is derived from an EMBL/GenBank/DDBJ whole genome shotgun (WGS) entry which is preliminary data.</text>
</comment>
<protein>
    <submittedName>
        <fullName evidence="1">Uncharacterized protein</fullName>
    </submittedName>
</protein>
<evidence type="ECO:0000313" key="1">
    <source>
        <dbReference type="EMBL" id="KAI9922078.1"/>
    </source>
</evidence>
<gene>
    <name evidence="1" type="ORF">PsorP6_002220</name>
</gene>